<evidence type="ECO:0000259" key="6">
    <source>
        <dbReference type="PROSITE" id="PS50042"/>
    </source>
</evidence>
<evidence type="ECO:0000256" key="3">
    <source>
        <dbReference type="ARBA" id="ARBA00022989"/>
    </source>
</evidence>
<dbReference type="GO" id="GO:0016020">
    <property type="term" value="C:membrane"/>
    <property type="evidence" value="ECO:0007669"/>
    <property type="project" value="UniProtKB-SubCell"/>
</dbReference>
<dbReference type="Proteomes" id="UP000030762">
    <property type="component" value="Unassembled WGS sequence"/>
</dbReference>
<dbReference type="InterPro" id="IPR018490">
    <property type="entry name" value="cNMP-bd_dom_sf"/>
</dbReference>
<dbReference type="PANTHER" id="PTHR43310">
    <property type="entry name" value="SULFATE TRANSPORTER YBAR-RELATED"/>
    <property type="match status" value="1"/>
</dbReference>
<dbReference type="InterPro" id="IPR000595">
    <property type="entry name" value="cNMP-bd_dom"/>
</dbReference>
<gene>
    <name evidence="8" type="ORF">SDRG_03085</name>
</gene>
<feature type="transmembrane region" description="Helical" evidence="5">
    <location>
        <begin position="428"/>
        <end position="447"/>
    </location>
</feature>
<dbReference type="OMA" id="ELQGHIF"/>
<dbReference type="CDD" id="cd00038">
    <property type="entry name" value="CAP_ED"/>
    <property type="match status" value="1"/>
</dbReference>
<dbReference type="VEuPathDB" id="FungiDB:SDRG_03085"/>
<dbReference type="InterPro" id="IPR011547">
    <property type="entry name" value="SLC26A/SulP_dom"/>
</dbReference>
<feature type="domain" description="STAS" evidence="7">
    <location>
        <begin position="524"/>
        <end position="684"/>
    </location>
</feature>
<dbReference type="eggNOG" id="KOG0236">
    <property type="taxonomic scope" value="Eukaryota"/>
</dbReference>
<dbReference type="EMBL" id="JH767138">
    <property type="protein sequence ID" value="EQC39656.1"/>
    <property type="molecule type" value="Genomic_DNA"/>
</dbReference>
<feature type="transmembrane region" description="Helical" evidence="5">
    <location>
        <begin position="402"/>
        <end position="422"/>
    </location>
</feature>
<evidence type="ECO:0008006" key="10">
    <source>
        <dbReference type="Google" id="ProtNLM"/>
    </source>
</evidence>
<feature type="transmembrane region" description="Helical" evidence="5">
    <location>
        <begin position="71"/>
        <end position="94"/>
    </location>
</feature>
<evidence type="ECO:0000313" key="8">
    <source>
        <dbReference type="EMBL" id="EQC39656.1"/>
    </source>
</evidence>
<sequence length="865" mass="95262">MLSLPLRVPRAVATMATNSMGSVCNTPKSLSRLTRASRVSAVQLPNASYVEEDDMVVVAVAAPDNQNTFKAFMYGLINAALVVPVCMSFTAIIFSNPFFSPFMPTLVKLVGLSSAVHQIMFTSLSSLPFAIGQVQDAGLIFLSAMASSVVSILADDPTLPPEAVIATTLVTLSSATALMGVALIMTGKYKLASLVQYLPMPVIGGYLSYIGFFCMEAGLGLMANKEVKNIMEWPQLFNYDSAIHILPGLLCGAALFILSSKLQHFLVMPLTLTSVLLGFYTFLSVTGLSFDDVRAGGWVSYPPAVTATPLEVFDLFDFSLVQWRAIPPQFFTWLGMYFVVAFSSSLDVAAIEMNMGTDLDYNHELKTVGWSNTVSGLFGGFTGSYIFSQTIFTLKSNTNSRIPGIVVLSAELLIFVLPIPLTAYIPKFFFGGLLTLIAIDLMMEWLVHASSKLRFREYLLVLATFVLINLFGLEQGMILGLICAMTNFVFSYAEGVSVVKTLSRSRVQRSYQERQFLRAHQGQIVTLELHGYFFFGSSIRLMEVIKKSIYVAHAKATEATPLLLMEAATQSSVSHPLKVCTLKAFEERSGVKSAIDEEAEMTMLPTRFLLLDFSHVSGIDATASRSCFTAMKSLLARHNIALAFARLSPEIERQLQMNGVLDDDDDSTSDIHIYASADAGLEVFENVLLNERPPATPISQSQSHNLFQKPHQMARLTSPTPSIHSVFQDALDAWDVAISLEKVSLYFERRDVDGRSIVFAEGDEAESVFVVVSGELEIFRPDHALDRIVKVSHGSLVGEVDYYLHQPRSYTCQAVANSVIYEITRERMTNMVRDDPTLCTAIQTAFLKCMSLGAHNHLFVHHRLD</sequence>
<feature type="transmembrane region" description="Helical" evidence="5">
    <location>
        <begin position="197"/>
        <end position="221"/>
    </location>
</feature>
<comment type="subcellular location">
    <subcellularLocation>
        <location evidence="1">Membrane</location>
        <topology evidence="1">Multi-pass membrane protein</topology>
    </subcellularLocation>
</comment>
<name>T0QY93_SAPDV</name>
<dbReference type="OrthoDB" id="409725at2759"/>
<dbReference type="Gene3D" id="2.60.120.10">
    <property type="entry name" value="Jelly Rolls"/>
    <property type="match status" value="1"/>
</dbReference>
<dbReference type="GeneID" id="19943812"/>
<keyword evidence="9" id="KW-1185">Reference proteome</keyword>
<dbReference type="RefSeq" id="XP_008606928.1">
    <property type="nucleotide sequence ID" value="XM_008608706.1"/>
</dbReference>
<evidence type="ECO:0000256" key="1">
    <source>
        <dbReference type="ARBA" id="ARBA00004141"/>
    </source>
</evidence>
<dbReference type="InterPro" id="IPR052706">
    <property type="entry name" value="Membrane-Transporter-like"/>
</dbReference>
<dbReference type="AlphaFoldDB" id="T0QY93"/>
<dbReference type="Pfam" id="PF01740">
    <property type="entry name" value="STAS"/>
    <property type="match status" value="1"/>
</dbReference>
<reference evidence="8 9" key="1">
    <citation type="submission" date="2012-04" db="EMBL/GenBank/DDBJ databases">
        <title>The Genome Sequence of Saprolegnia declina VS20.</title>
        <authorList>
            <consortium name="The Broad Institute Genome Sequencing Platform"/>
            <person name="Russ C."/>
            <person name="Nusbaum C."/>
            <person name="Tyler B."/>
            <person name="van West P."/>
            <person name="Dieguez-Uribeondo J."/>
            <person name="de Bruijn I."/>
            <person name="Tripathy S."/>
            <person name="Jiang R."/>
            <person name="Young S.K."/>
            <person name="Zeng Q."/>
            <person name="Gargeya S."/>
            <person name="Fitzgerald M."/>
            <person name="Haas B."/>
            <person name="Abouelleil A."/>
            <person name="Alvarado L."/>
            <person name="Arachchi H.M."/>
            <person name="Berlin A."/>
            <person name="Chapman S.B."/>
            <person name="Goldberg J."/>
            <person name="Griggs A."/>
            <person name="Gujja S."/>
            <person name="Hansen M."/>
            <person name="Howarth C."/>
            <person name="Imamovic A."/>
            <person name="Larimer J."/>
            <person name="McCowen C."/>
            <person name="Montmayeur A."/>
            <person name="Murphy C."/>
            <person name="Neiman D."/>
            <person name="Pearson M."/>
            <person name="Priest M."/>
            <person name="Roberts A."/>
            <person name="Saif S."/>
            <person name="Shea T."/>
            <person name="Sisk P."/>
            <person name="Sykes S."/>
            <person name="Wortman J."/>
            <person name="Nusbaum C."/>
            <person name="Birren B."/>
        </authorList>
    </citation>
    <scope>NUCLEOTIDE SEQUENCE [LARGE SCALE GENOMIC DNA]</scope>
    <source>
        <strain evidence="8 9">VS20</strain>
    </source>
</reference>
<dbReference type="InterPro" id="IPR014710">
    <property type="entry name" value="RmlC-like_jellyroll"/>
</dbReference>
<dbReference type="PROSITE" id="PS50801">
    <property type="entry name" value="STAS"/>
    <property type="match status" value="1"/>
</dbReference>
<dbReference type="Pfam" id="PF00027">
    <property type="entry name" value="cNMP_binding"/>
    <property type="match status" value="1"/>
</dbReference>
<dbReference type="PROSITE" id="PS50042">
    <property type="entry name" value="CNMP_BINDING_3"/>
    <property type="match status" value="1"/>
</dbReference>
<dbReference type="InterPro" id="IPR036513">
    <property type="entry name" value="STAS_dom_sf"/>
</dbReference>
<feature type="transmembrane region" description="Helical" evidence="5">
    <location>
        <begin position="330"/>
        <end position="351"/>
    </location>
</feature>
<proteinExistence type="predicted"/>
<feature type="transmembrane region" description="Helical" evidence="5">
    <location>
        <begin position="265"/>
        <end position="283"/>
    </location>
</feature>
<keyword evidence="2 5" id="KW-0812">Transmembrane</keyword>
<feature type="domain" description="Cyclic nucleotide-binding" evidence="6">
    <location>
        <begin position="758"/>
        <end position="849"/>
    </location>
</feature>
<feature type="transmembrane region" description="Helical" evidence="5">
    <location>
        <begin position="166"/>
        <end position="185"/>
    </location>
</feature>
<dbReference type="SUPFAM" id="SSF52091">
    <property type="entry name" value="SpoIIaa-like"/>
    <property type="match status" value="1"/>
</dbReference>
<keyword evidence="3 5" id="KW-1133">Transmembrane helix</keyword>
<evidence type="ECO:0000259" key="7">
    <source>
        <dbReference type="PROSITE" id="PS50801"/>
    </source>
</evidence>
<dbReference type="STRING" id="1156394.T0QY93"/>
<dbReference type="Gene3D" id="3.30.750.24">
    <property type="entry name" value="STAS domain"/>
    <property type="match status" value="1"/>
</dbReference>
<evidence type="ECO:0000313" key="9">
    <source>
        <dbReference type="Proteomes" id="UP000030762"/>
    </source>
</evidence>
<feature type="transmembrane region" description="Helical" evidence="5">
    <location>
        <begin position="459"/>
        <end position="482"/>
    </location>
</feature>
<protein>
    <recommendedName>
        <fullName evidence="10">STAS domain-containing protein</fullName>
    </recommendedName>
</protein>
<feature type="transmembrane region" description="Helical" evidence="5">
    <location>
        <begin position="137"/>
        <end position="154"/>
    </location>
</feature>
<evidence type="ECO:0000256" key="5">
    <source>
        <dbReference type="SAM" id="Phobius"/>
    </source>
</evidence>
<dbReference type="InterPro" id="IPR002645">
    <property type="entry name" value="STAS_dom"/>
</dbReference>
<dbReference type="Pfam" id="PF00916">
    <property type="entry name" value="Sulfate_transp"/>
    <property type="match status" value="1"/>
</dbReference>
<evidence type="ECO:0000256" key="4">
    <source>
        <dbReference type="ARBA" id="ARBA00023136"/>
    </source>
</evidence>
<dbReference type="InParanoid" id="T0QY93"/>
<dbReference type="SUPFAM" id="SSF51206">
    <property type="entry name" value="cAMP-binding domain-like"/>
    <property type="match status" value="1"/>
</dbReference>
<dbReference type="PANTHER" id="PTHR43310:SF2">
    <property type="entry name" value="SLC26A_SULP TRANSPORTER DOMAIN-CONTAINING PROTEIN"/>
    <property type="match status" value="1"/>
</dbReference>
<feature type="transmembrane region" description="Helical" evidence="5">
    <location>
        <begin position="241"/>
        <end position="258"/>
    </location>
</feature>
<accession>T0QY93</accession>
<keyword evidence="4 5" id="KW-0472">Membrane</keyword>
<organism evidence="8 9">
    <name type="scientific">Saprolegnia diclina (strain VS20)</name>
    <dbReference type="NCBI Taxonomy" id="1156394"/>
    <lineage>
        <taxon>Eukaryota</taxon>
        <taxon>Sar</taxon>
        <taxon>Stramenopiles</taxon>
        <taxon>Oomycota</taxon>
        <taxon>Saprolegniomycetes</taxon>
        <taxon>Saprolegniales</taxon>
        <taxon>Saprolegniaceae</taxon>
        <taxon>Saprolegnia</taxon>
    </lineage>
</organism>
<evidence type="ECO:0000256" key="2">
    <source>
        <dbReference type="ARBA" id="ARBA00022692"/>
    </source>
</evidence>